<protein>
    <submittedName>
        <fullName evidence="3">SDR family oxidoreductase</fullName>
    </submittedName>
</protein>
<dbReference type="InterPro" id="IPR036291">
    <property type="entry name" value="NAD(P)-bd_dom_sf"/>
</dbReference>
<dbReference type="PRINTS" id="PR00081">
    <property type="entry name" value="GDHRDH"/>
</dbReference>
<dbReference type="PRINTS" id="PR00080">
    <property type="entry name" value="SDRFAMILY"/>
</dbReference>
<dbReference type="PROSITE" id="PS00061">
    <property type="entry name" value="ADH_SHORT"/>
    <property type="match status" value="1"/>
</dbReference>
<dbReference type="CDD" id="cd05233">
    <property type="entry name" value="SDR_c"/>
    <property type="match status" value="1"/>
</dbReference>
<dbReference type="EMBL" id="BSYI01000005">
    <property type="protein sequence ID" value="GMG81696.1"/>
    <property type="molecule type" value="Genomic_DNA"/>
</dbReference>
<accession>A0ABQ6LMM9</accession>
<evidence type="ECO:0000256" key="1">
    <source>
        <dbReference type="ARBA" id="ARBA00006484"/>
    </source>
</evidence>
<keyword evidence="4" id="KW-1185">Reference proteome</keyword>
<dbReference type="PANTHER" id="PTHR42760:SF135">
    <property type="entry name" value="BLL7886 PROTEIN"/>
    <property type="match status" value="1"/>
</dbReference>
<feature type="domain" description="Ketoreductase" evidence="2">
    <location>
        <begin position="6"/>
        <end position="177"/>
    </location>
</feature>
<evidence type="ECO:0000313" key="3">
    <source>
        <dbReference type="EMBL" id="GMG81696.1"/>
    </source>
</evidence>
<dbReference type="RefSeq" id="WP_285670412.1">
    <property type="nucleotide sequence ID" value="NZ_BSYI01000005.1"/>
</dbReference>
<dbReference type="InterPro" id="IPR020904">
    <property type="entry name" value="Sc_DH/Rdtase_CS"/>
</dbReference>
<dbReference type="InterPro" id="IPR002347">
    <property type="entry name" value="SDR_fam"/>
</dbReference>
<sequence>MMLRGKTAVVTGGGRGIGRAVVEALSGAGARVMTCGRGERPADLPAAIGWVRADMALPEDVERLRAATEADFGPATILVNNAGVQVEKTVTASTDADWALVIGANCRGVFNTCRAFIPGMAGGGAIVNIGSISGNQADPEMALYNASKAFVHGLTRSVAVDHGPAVRCNAISPGWIMTAMADAAFDLARDPAAAQADALARHPAGRFGRPEDIAGAVLWLVSPAAGFVTGQCITVDGGLTAASPLQPGLF</sequence>
<dbReference type="SUPFAM" id="SSF51735">
    <property type="entry name" value="NAD(P)-binding Rossmann-fold domains"/>
    <property type="match status" value="1"/>
</dbReference>
<dbReference type="Gene3D" id="3.40.50.720">
    <property type="entry name" value="NAD(P)-binding Rossmann-like Domain"/>
    <property type="match status" value="1"/>
</dbReference>
<evidence type="ECO:0000313" key="4">
    <source>
        <dbReference type="Proteomes" id="UP001239909"/>
    </source>
</evidence>
<comment type="similarity">
    <text evidence="1">Belongs to the short-chain dehydrogenases/reductases (SDR) family.</text>
</comment>
<evidence type="ECO:0000259" key="2">
    <source>
        <dbReference type="SMART" id="SM00822"/>
    </source>
</evidence>
<proteinExistence type="inferred from homology"/>
<dbReference type="Proteomes" id="UP001239909">
    <property type="component" value="Unassembled WGS sequence"/>
</dbReference>
<organism evidence="3 4">
    <name type="scientific">Paralimibaculum aggregatum</name>
    <dbReference type="NCBI Taxonomy" id="3036245"/>
    <lineage>
        <taxon>Bacteria</taxon>
        <taxon>Pseudomonadati</taxon>
        <taxon>Pseudomonadota</taxon>
        <taxon>Alphaproteobacteria</taxon>
        <taxon>Rhodobacterales</taxon>
        <taxon>Paracoccaceae</taxon>
        <taxon>Paralimibaculum</taxon>
    </lineage>
</organism>
<reference evidence="3 4" key="1">
    <citation type="submission" date="2023-04" db="EMBL/GenBank/DDBJ databases">
        <title>Marinoamorphus aggregata gen. nov., sp. Nov., isolate from tissue of brittle star Ophioplocus japonicus.</title>
        <authorList>
            <person name="Kawano K."/>
            <person name="Sawayama S."/>
            <person name="Nakagawa S."/>
        </authorList>
    </citation>
    <scope>NUCLEOTIDE SEQUENCE [LARGE SCALE GENOMIC DNA]</scope>
    <source>
        <strain evidence="3 4">NKW23</strain>
    </source>
</reference>
<dbReference type="InterPro" id="IPR057326">
    <property type="entry name" value="KR_dom"/>
</dbReference>
<gene>
    <name evidence="3" type="ORF">LNKW23_09090</name>
</gene>
<dbReference type="PANTHER" id="PTHR42760">
    <property type="entry name" value="SHORT-CHAIN DEHYDROGENASES/REDUCTASES FAMILY MEMBER"/>
    <property type="match status" value="1"/>
</dbReference>
<dbReference type="Pfam" id="PF13561">
    <property type="entry name" value="adh_short_C2"/>
    <property type="match status" value="1"/>
</dbReference>
<dbReference type="SMART" id="SM00822">
    <property type="entry name" value="PKS_KR"/>
    <property type="match status" value="1"/>
</dbReference>
<name>A0ABQ6LMM9_9RHOB</name>
<comment type="caution">
    <text evidence="3">The sequence shown here is derived from an EMBL/GenBank/DDBJ whole genome shotgun (WGS) entry which is preliminary data.</text>
</comment>